<name>A0A923PPW9_9BACT</name>
<dbReference type="NCBIfam" id="TIGR04409">
    <property type="entry name" value="LptC_YrbK"/>
    <property type="match status" value="1"/>
</dbReference>
<organism evidence="1 2">
    <name type="scientific">Neolewinella lacunae</name>
    <dbReference type="NCBI Taxonomy" id="1517758"/>
    <lineage>
        <taxon>Bacteria</taxon>
        <taxon>Pseudomonadati</taxon>
        <taxon>Bacteroidota</taxon>
        <taxon>Saprospiria</taxon>
        <taxon>Saprospirales</taxon>
        <taxon>Lewinellaceae</taxon>
        <taxon>Neolewinella</taxon>
    </lineage>
</organism>
<protein>
    <submittedName>
        <fullName evidence="1">LPS export ABC transporter periplasmic protein LptC</fullName>
    </submittedName>
</protein>
<gene>
    <name evidence="1" type="primary">lptC</name>
    <name evidence="1" type="ORF">H9S92_21165</name>
</gene>
<accession>A0A923PPW9</accession>
<dbReference type="EMBL" id="JACSIT010000154">
    <property type="protein sequence ID" value="MBC6996696.1"/>
    <property type="molecule type" value="Genomic_DNA"/>
</dbReference>
<dbReference type="InterPro" id="IPR010664">
    <property type="entry name" value="LipoPS_assembly_LptC-rel"/>
</dbReference>
<reference evidence="1" key="1">
    <citation type="submission" date="2020-08" db="EMBL/GenBank/DDBJ databases">
        <title>Lewinella bacteria from marine environments.</title>
        <authorList>
            <person name="Zhong Y."/>
        </authorList>
    </citation>
    <scope>NUCLEOTIDE SEQUENCE</scope>
    <source>
        <strain evidence="1">KCTC 42187</strain>
    </source>
</reference>
<dbReference type="GO" id="GO:0005886">
    <property type="term" value="C:plasma membrane"/>
    <property type="evidence" value="ECO:0007669"/>
    <property type="project" value="InterPro"/>
</dbReference>
<proteinExistence type="predicted"/>
<dbReference type="RefSeq" id="WP_187468705.1">
    <property type="nucleotide sequence ID" value="NZ_JACSIT010000154.1"/>
</dbReference>
<dbReference type="InterPro" id="IPR026265">
    <property type="entry name" value="LptC"/>
</dbReference>
<dbReference type="Proteomes" id="UP000650081">
    <property type="component" value="Unassembled WGS sequence"/>
</dbReference>
<dbReference type="Pfam" id="PF06835">
    <property type="entry name" value="LptC"/>
    <property type="match status" value="1"/>
</dbReference>
<dbReference type="AlphaFoldDB" id="A0A923PPW9"/>
<evidence type="ECO:0000313" key="2">
    <source>
        <dbReference type="Proteomes" id="UP000650081"/>
    </source>
</evidence>
<dbReference type="Gene3D" id="2.60.450.10">
    <property type="entry name" value="Lipopolysaccharide (LPS) transport protein A like domain"/>
    <property type="match status" value="1"/>
</dbReference>
<evidence type="ECO:0000313" key="1">
    <source>
        <dbReference type="EMBL" id="MBC6996696.1"/>
    </source>
</evidence>
<comment type="caution">
    <text evidence="1">The sequence shown here is derived from an EMBL/GenBank/DDBJ whole genome shotgun (WGS) entry which is preliminary data.</text>
</comment>
<dbReference type="GO" id="GO:0015221">
    <property type="term" value="F:lipopolysaccharide transmembrane transporter activity"/>
    <property type="evidence" value="ECO:0007669"/>
    <property type="project" value="InterPro"/>
</dbReference>
<keyword evidence="2" id="KW-1185">Reference proteome</keyword>
<sequence length="190" mass="21555">MDGSGQQKAWRAAAIAVFLLSTLAGCINDPAEVAELAERMEAGVEVAENVEILWSDSARIRVIATAPIMLNYLDNADQRQEFPAGLHVTFFDEHQDTSSTLIAQWGVYRRRVNEITVRDSVIWESVDLQRLETEELNWQENTQRIYTSKFVVLRQPDYLITGYGLEADQSFANARVLQVDGRIPLNRPEE</sequence>